<protein>
    <recommendedName>
        <fullName evidence="6">G domain-containing protein</fullName>
    </recommendedName>
</protein>
<dbReference type="SUPFAM" id="SSF52540">
    <property type="entry name" value="P-loop containing nucleoside triphosphate hydrolases"/>
    <property type="match status" value="1"/>
</dbReference>
<gene>
    <name evidence="4" type="ORF">PDE_08891</name>
</gene>
<feature type="compositionally biased region" description="Acidic residues" evidence="1">
    <location>
        <begin position="99"/>
        <end position="111"/>
    </location>
</feature>
<dbReference type="Gene3D" id="3.40.50.300">
    <property type="entry name" value="P-loop containing nucleotide triphosphate hydrolases"/>
    <property type="match status" value="2"/>
</dbReference>
<dbReference type="Proteomes" id="UP000019376">
    <property type="component" value="Unassembled WGS sequence"/>
</dbReference>
<feature type="domain" description="Dynamin N-terminal" evidence="2">
    <location>
        <begin position="175"/>
        <end position="429"/>
    </location>
</feature>
<sequence>MSRKTLKRSLLDDSDEDEKDAQNQKSQSFLDSILKRCSARRNPPIRIESDTSGQEDDDKDVVVLIRQPKRSSRESIPSRRKRILKEKTSGAGKSTREQENEDQENEDDDDHEAITDPIDDPGVQRHLASVARQLQELHQRVQRCPLSQDPLSNLHTVAEEIEKLSKFQDRQERIVGLIGETGAGKSSVINSILGQRGLARSSGAGAACTNVPVEYRHLDDSHPDSYTIEADFMREEELVELLEELLRSVRRAYLPTDRSLIGEEDWEQYEAIGKRSYETLEAIFKFREEVNLEYLVQPNKELEIMEDLEQTARKFWSSQSGTQGSSKFSVVAKDLEQCKDELDRLASDSEDERKPASWPFIKLIRVFLDLPILKKGLVLTDLPGLRDMNHARVRATEKYLAHTCDEVFIVSGIARCVSNESIYDIIRKCGNGKHIRIVCTRADEISPEEEARGTSPFAAEIRNISINIRSLETDLCETTLSRQSVREHGRAKFAIREAMITDELHELQYKRQALIMKHRNESVTDELCTSIQQRVTYDAQSVHVFCVGNELYGNPPSWLTRQYRKLSGVRELQKYCQSIPAEARMISARSYVQHEVPALVHSLYQWKLTGCDSVGAEKATKLQVVFDQAESSLREKFESPSGLLTNLRNEALPTFEALVLKDLRHSFESIMGDKFLEVGDQWQQESRNPHHKKKRIRLLERSVDGANKRHVAPKAIDNLLVALSHRENNMQQALRKGLSGIDKNIQLAKQHLLYGHNHSSLIGDLMRQTYNKCSREAGQCPHINGAKAEEEDQVKYSVSPDSFHRDAGVKSDQRRKNAMIDHLSDAGLYLKYIECTRSFYEETVKSSVAVIEKSLRDQISLIVGDFASVMMSSKEDPEPEREPKLTRDLSPRLRDLQKSLKCTAESLKQVHN</sequence>
<reference evidence="4 5" key="1">
    <citation type="journal article" date="2013" name="PLoS ONE">
        <title>Genomic and secretomic analyses reveal unique features of the lignocellulolytic enzyme system of Penicillium decumbens.</title>
        <authorList>
            <person name="Liu G."/>
            <person name="Zhang L."/>
            <person name="Wei X."/>
            <person name="Zou G."/>
            <person name="Qin Y."/>
            <person name="Ma L."/>
            <person name="Li J."/>
            <person name="Zheng H."/>
            <person name="Wang S."/>
            <person name="Wang C."/>
            <person name="Xun L."/>
            <person name="Zhao G.-P."/>
            <person name="Zhou Z."/>
            <person name="Qu Y."/>
        </authorList>
    </citation>
    <scope>NUCLEOTIDE SEQUENCE [LARGE SCALE GENOMIC DNA]</scope>
    <source>
        <strain evidence="5">114-2 / CGMCC 5302</strain>
    </source>
</reference>
<organism evidence="4 5">
    <name type="scientific">Penicillium oxalicum (strain 114-2 / CGMCC 5302)</name>
    <name type="common">Penicillium decumbens</name>
    <dbReference type="NCBI Taxonomy" id="933388"/>
    <lineage>
        <taxon>Eukaryota</taxon>
        <taxon>Fungi</taxon>
        <taxon>Dikarya</taxon>
        <taxon>Ascomycota</taxon>
        <taxon>Pezizomycotina</taxon>
        <taxon>Eurotiomycetes</taxon>
        <taxon>Eurotiomycetidae</taxon>
        <taxon>Eurotiales</taxon>
        <taxon>Aspergillaceae</taxon>
        <taxon>Penicillium</taxon>
    </lineage>
</organism>
<dbReference type="EMBL" id="KB644415">
    <property type="protein sequence ID" value="EPS33929.1"/>
    <property type="molecule type" value="Genomic_DNA"/>
</dbReference>
<feature type="domain" description="DUF7605" evidence="3">
    <location>
        <begin position="692"/>
        <end position="779"/>
    </location>
</feature>
<keyword evidence="5" id="KW-1185">Reference proteome</keyword>
<dbReference type="PhylomeDB" id="S7ZU45"/>
<dbReference type="InterPro" id="IPR056024">
    <property type="entry name" value="DUF7605"/>
</dbReference>
<dbReference type="InterPro" id="IPR045063">
    <property type="entry name" value="Dynamin_N"/>
</dbReference>
<dbReference type="Pfam" id="PF24564">
    <property type="entry name" value="DUF7605"/>
    <property type="match status" value="1"/>
</dbReference>
<dbReference type="Pfam" id="PF00350">
    <property type="entry name" value="Dynamin_N"/>
    <property type="match status" value="1"/>
</dbReference>
<dbReference type="PANTHER" id="PTHR36681:SF3">
    <property type="entry name" value="NUCLEAR GTPASE, GERMINAL CENTER-ASSOCIATED, TANDEM DUPLICATE 3"/>
    <property type="match status" value="1"/>
</dbReference>
<evidence type="ECO:0000313" key="4">
    <source>
        <dbReference type="EMBL" id="EPS33929.1"/>
    </source>
</evidence>
<dbReference type="AlphaFoldDB" id="S7ZU45"/>
<dbReference type="HOGENOM" id="CLU_010389_0_0_1"/>
<evidence type="ECO:0000313" key="5">
    <source>
        <dbReference type="Proteomes" id="UP000019376"/>
    </source>
</evidence>
<dbReference type="OrthoDB" id="3598281at2759"/>
<dbReference type="InterPro" id="IPR027417">
    <property type="entry name" value="P-loop_NTPase"/>
</dbReference>
<name>S7ZU45_PENO1</name>
<evidence type="ECO:0000259" key="3">
    <source>
        <dbReference type="Pfam" id="PF24564"/>
    </source>
</evidence>
<evidence type="ECO:0008006" key="6">
    <source>
        <dbReference type="Google" id="ProtNLM"/>
    </source>
</evidence>
<dbReference type="STRING" id="933388.S7ZU45"/>
<evidence type="ECO:0000256" key="1">
    <source>
        <dbReference type="SAM" id="MobiDB-lite"/>
    </source>
</evidence>
<dbReference type="eggNOG" id="ENOG502SJYS">
    <property type="taxonomic scope" value="Eukaryota"/>
</dbReference>
<dbReference type="PANTHER" id="PTHR36681">
    <property type="entry name" value="NUCLEAR GTPASE, GERMINAL CENTER-ASSOCIATED, TANDEM DUPLICATE 3"/>
    <property type="match status" value="1"/>
</dbReference>
<evidence type="ECO:0000259" key="2">
    <source>
        <dbReference type="Pfam" id="PF00350"/>
    </source>
</evidence>
<proteinExistence type="predicted"/>
<feature type="region of interest" description="Disordered" evidence="1">
    <location>
        <begin position="1"/>
        <end position="121"/>
    </location>
</feature>
<accession>S7ZU45</accession>